<dbReference type="CDD" id="cd07377">
    <property type="entry name" value="WHTH_GntR"/>
    <property type="match status" value="1"/>
</dbReference>
<organism evidence="5 6">
    <name type="scientific">Arthrobacter cryoconiti</name>
    <dbReference type="NCBI Taxonomy" id="748907"/>
    <lineage>
        <taxon>Bacteria</taxon>
        <taxon>Bacillati</taxon>
        <taxon>Actinomycetota</taxon>
        <taxon>Actinomycetes</taxon>
        <taxon>Micrococcales</taxon>
        <taxon>Micrococcaceae</taxon>
        <taxon>Arthrobacter</taxon>
    </lineage>
</organism>
<evidence type="ECO:0000256" key="2">
    <source>
        <dbReference type="ARBA" id="ARBA00023125"/>
    </source>
</evidence>
<dbReference type="InterPro" id="IPR036388">
    <property type="entry name" value="WH-like_DNA-bd_sf"/>
</dbReference>
<comment type="caution">
    <text evidence="5">The sequence shown here is derived from an EMBL/GenBank/DDBJ whole genome shotgun (WGS) entry which is preliminary data.</text>
</comment>
<dbReference type="RefSeq" id="WP_230066983.1">
    <property type="nucleotide sequence ID" value="NZ_BAABLL010000008.1"/>
</dbReference>
<keyword evidence="3" id="KW-0804">Transcription</keyword>
<dbReference type="Gene3D" id="1.10.10.10">
    <property type="entry name" value="Winged helix-like DNA-binding domain superfamily/Winged helix DNA-binding domain"/>
    <property type="match status" value="1"/>
</dbReference>
<evidence type="ECO:0000256" key="1">
    <source>
        <dbReference type="ARBA" id="ARBA00023015"/>
    </source>
</evidence>
<dbReference type="Gene3D" id="3.40.1410.10">
    <property type="entry name" value="Chorismate lyase-like"/>
    <property type="match status" value="1"/>
</dbReference>
<dbReference type="PANTHER" id="PTHR44846">
    <property type="entry name" value="MANNOSYL-D-GLYCERATE TRANSPORT/METABOLISM SYSTEM REPRESSOR MNGR-RELATED"/>
    <property type="match status" value="1"/>
</dbReference>
<dbReference type="InterPro" id="IPR011663">
    <property type="entry name" value="UTRA"/>
</dbReference>
<dbReference type="SMART" id="SM00345">
    <property type="entry name" value="HTH_GNTR"/>
    <property type="match status" value="1"/>
</dbReference>
<reference evidence="6" key="1">
    <citation type="journal article" date="2019" name="Int. J. Syst. Evol. Microbiol.">
        <title>The Global Catalogue of Microorganisms (GCM) 10K type strain sequencing project: providing services to taxonomists for standard genome sequencing and annotation.</title>
        <authorList>
            <consortium name="The Broad Institute Genomics Platform"/>
            <consortium name="The Broad Institute Genome Sequencing Center for Infectious Disease"/>
            <person name="Wu L."/>
            <person name="Ma J."/>
        </authorList>
    </citation>
    <scope>NUCLEOTIDE SEQUENCE [LARGE SCALE GENOMIC DNA]</scope>
    <source>
        <strain evidence="6">CGMCC 1.10698</strain>
    </source>
</reference>
<evidence type="ECO:0000313" key="5">
    <source>
        <dbReference type="EMBL" id="MFC4266155.1"/>
    </source>
</evidence>
<gene>
    <name evidence="5" type="ORF">ACFOW9_11140</name>
</gene>
<keyword evidence="6" id="KW-1185">Reference proteome</keyword>
<dbReference type="PANTHER" id="PTHR44846:SF1">
    <property type="entry name" value="MANNOSYL-D-GLYCERATE TRANSPORT_METABOLISM SYSTEM REPRESSOR MNGR-RELATED"/>
    <property type="match status" value="1"/>
</dbReference>
<evidence type="ECO:0000256" key="3">
    <source>
        <dbReference type="ARBA" id="ARBA00023163"/>
    </source>
</evidence>
<name>A0ABV8R2K5_9MICC</name>
<proteinExistence type="predicted"/>
<dbReference type="InterPro" id="IPR036390">
    <property type="entry name" value="WH_DNA-bd_sf"/>
</dbReference>
<dbReference type="InterPro" id="IPR000524">
    <property type="entry name" value="Tscrpt_reg_HTH_GntR"/>
</dbReference>
<dbReference type="SUPFAM" id="SSF46785">
    <property type="entry name" value="Winged helix' DNA-binding domain"/>
    <property type="match status" value="1"/>
</dbReference>
<dbReference type="InterPro" id="IPR028978">
    <property type="entry name" value="Chorismate_lyase_/UTRA_dom_sf"/>
</dbReference>
<dbReference type="PROSITE" id="PS50949">
    <property type="entry name" value="HTH_GNTR"/>
    <property type="match status" value="1"/>
</dbReference>
<protein>
    <submittedName>
        <fullName evidence="5">GntR family transcriptional regulator</fullName>
    </submittedName>
</protein>
<dbReference type="SUPFAM" id="SSF64288">
    <property type="entry name" value="Chorismate lyase-like"/>
    <property type="match status" value="1"/>
</dbReference>
<feature type="domain" description="HTH gntR-type" evidence="4">
    <location>
        <begin position="15"/>
        <end position="82"/>
    </location>
</feature>
<dbReference type="Pfam" id="PF00392">
    <property type="entry name" value="GntR"/>
    <property type="match status" value="1"/>
</dbReference>
<dbReference type="InterPro" id="IPR050679">
    <property type="entry name" value="Bact_HTH_transcr_reg"/>
</dbReference>
<dbReference type="SMART" id="SM00866">
    <property type="entry name" value="UTRA"/>
    <property type="match status" value="1"/>
</dbReference>
<accession>A0ABV8R2K5</accession>
<dbReference type="EMBL" id="JBHSCQ010000017">
    <property type="protein sequence ID" value="MFC4266155.1"/>
    <property type="molecule type" value="Genomic_DNA"/>
</dbReference>
<keyword evidence="2" id="KW-0238">DNA-binding</keyword>
<sequence length="250" mass="27177">MTNQQRDTQLQKRKVPLWQSVQDQIKERIDGGEFAAGFPGEMALVDEYGVSRATIRSALAPLRRAGLLSAHRGKPSALVNVVNEQRFGPVYSLFAAVESAGMTQRSVMDLAELRRSAEVAARLGLETDAELVFISRTRYADNDVIAVDDTWLPATVAAAVLDADLSHTALYEVLQSRCGITLSAGHETLHAVAADAEQSSRLKCAPATAVFFIERLGLAGETAVEWRETLIRGDRFTVTTSYPSGPVFTP</sequence>
<dbReference type="PRINTS" id="PR00035">
    <property type="entry name" value="HTHGNTR"/>
</dbReference>
<evidence type="ECO:0000313" key="6">
    <source>
        <dbReference type="Proteomes" id="UP001595773"/>
    </source>
</evidence>
<keyword evidence="1" id="KW-0805">Transcription regulation</keyword>
<dbReference type="Proteomes" id="UP001595773">
    <property type="component" value="Unassembled WGS sequence"/>
</dbReference>
<evidence type="ECO:0000259" key="4">
    <source>
        <dbReference type="PROSITE" id="PS50949"/>
    </source>
</evidence>
<dbReference type="Pfam" id="PF07702">
    <property type="entry name" value="UTRA"/>
    <property type="match status" value="1"/>
</dbReference>